<organism evidence="1 2">
    <name type="scientific">Glutamicibacter halophytocola</name>
    <dbReference type="NCBI Taxonomy" id="1933880"/>
    <lineage>
        <taxon>Bacteria</taxon>
        <taxon>Bacillati</taxon>
        <taxon>Actinomycetota</taxon>
        <taxon>Actinomycetes</taxon>
        <taxon>Micrococcales</taxon>
        <taxon>Micrococcaceae</taxon>
        <taxon>Glutamicibacter</taxon>
    </lineage>
</organism>
<sequence>MGANDKVAATFRGGECTPDADGLRDLWVDSKLDHLPRAAGIPLVPTVQAEFDRWLETVRAEAKAEPLREAASDVFDTEMPAHTARWLEDRANQYKGTTDA</sequence>
<proteinExistence type="predicted"/>
<reference evidence="1 2" key="1">
    <citation type="submission" date="2019-07" db="EMBL/GenBank/DDBJ databases">
        <title>Complete Genome Sequence of drought tolerant Plant Growth-Promoting Rhizobacterium Glutamicibacter halophytocola DR408.</title>
        <authorList>
            <person name="Nishu S.D."/>
            <person name="Lee T.K."/>
        </authorList>
    </citation>
    <scope>NUCLEOTIDE SEQUENCE [LARGE SCALE GENOMIC DNA]</scope>
    <source>
        <strain evidence="1 2">DR408</strain>
    </source>
</reference>
<dbReference type="RefSeq" id="WP_146274806.1">
    <property type="nucleotide sequence ID" value="NZ_CP042260.1"/>
</dbReference>
<dbReference type="Proteomes" id="UP000320717">
    <property type="component" value="Chromosome"/>
</dbReference>
<protein>
    <submittedName>
        <fullName evidence="1">Uncharacterized protein</fullName>
    </submittedName>
</protein>
<evidence type="ECO:0000313" key="2">
    <source>
        <dbReference type="Proteomes" id="UP000320717"/>
    </source>
</evidence>
<evidence type="ECO:0000313" key="1">
    <source>
        <dbReference type="EMBL" id="QDY64861.1"/>
    </source>
</evidence>
<name>A0ABX5Y676_9MICC</name>
<accession>A0ABX5Y676</accession>
<keyword evidence="2" id="KW-1185">Reference proteome</keyword>
<gene>
    <name evidence="1" type="ORF">FQA45_00230</name>
</gene>
<dbReference type="EMBL" id="CP042260">
    <property type="protein sequence ID" value="QDY64861.1"/>
    <property type="molecule type" value="Genomic_DNA"/>
</dbReference>